<feature type="non-terminal residue" evidence="1">
    <location>
        <position position="1"/>
    </location>
</feature>
<dbReference type="Proteomes" id="UP000265520">
    <property type="component" value="Unassembled WGS sequence"/>
</dbReference>
<keyword evidence="2" id="KW-1185">Reference proteome</keyword>
<name>A0A392PE93_9FABA</name>
<evidence type="ECO:0000313" key="1">
    <source>
        <dbReference type="EMBL" id="MCI10072.1"/>
    </source>
</evidence>
<protein>
    <submittedName>
        <fullName evidence="1">Uncharacterized protein</fullName>
    </submittedName>
</protein>
<comment type="caution">
    <text evidence="1">The sequence shown here is derived from an EMBL/GenBank/DDBJ whole genome shotgun (WGS) entry which is preliminary data.</text>
</comment>
<evidence type="ECO:0000313" key="2">
    <source>
        <dbReference type="Proteomes" id="UP000265520"/>
    </source>
</evidence>
<proteinExistence type="predicted"/>
<dbReference type="AlphaFoldDB" id="A0A392PE93"/>
<dbReference type="EMBL" id="LXQA010074943">
    <property type="protein sequence ID" value="MCI10072.1"/>
    <property type="molecule type" value="Genomic_DNA"/>
</dbReference>
<reference evidence="1 2" key="1">
    <citation type="journal article" date="2018" name="Front. Plant Sci.">
        <title>Red Clover (Trifolium pratense) and Zigzag Clover (T. medium) - A Picture of Genomic Similarities and Differences.</title>
        <authorList>
            <person name="Dluhosova J."/>
            <person name="Istvanek J."/>
            <person name="Nedelnik J."/>
            <person name="Repkova J."/>
        </authorList>
    </citation>
    <scope>NUCLEOTIDE SEQUENCE [LARGE SCALE GENOMIC DNA]</scope>
    <source>
        <strain evidence="2">cv. 10/8</strain>
        <tissue evidence="1">Leaf</tissue>
    </source>
</reference>
<sequence>KILFAGIRSSSSTDVGLTASPETAVVADKGLISVQFPTNFNTSDGDELGSHFPSAYSIIFFPMLR</sequence>
<accession>A0A392PE93</accession>
<organism evidence="1 2">
    <name type="scientific">Trifolium medium</name>
    <dbReference type="NCBI Taxonomy" id="97028"/>
    <lineage>
        <taxon>Eukaryota</taxon>
        <taxon>Viridiplantae</taxon>
        <taxon>Streptophyta</taxon>
        <taxon>Embryophyta</taxon>
        <taxon>Tracheophyta</taxon>
        <taxon>Spermatophyta</taxon>
        <taxon>Magnoliopsida</taxon>
        <taxon>eudicotyledons</taxon>
        <taxon>Gunneridae</taxon>
        <taxon>Pentapetalae</taxon>
        <taxon>rosids</taxon>
        <taxon>fabids</taxon>
        <taxon>Fabales</taxon>
        <taxon>Fabaceae</taxon>
        <taxon>Papilionoideae</taxon>
        <taxon>50 kb inversion clade</taxon>
        <taxon>NPAAA clade</taxon>
        <taxon>Hologalegina</taxon>
        <taxon>IRL clade</taxon>
        <taxon>Trifolieae</taxon>
        <taxon>Trifolium</taxon>
    </lineage>
</organism>